<protein>
    <submittedName>
        <fullName evidence="1">Uncharacterized protein</fullName>
    </submittedName>
</protein>
<name>W4LMZ2_ENTF1</name>
<evidence type="ECO:0000313" key="2">
    <source>
        <dbReference type="Proteomes" id="UP000019141"/>
    </source>
</evidence>
<dbReference type="HOGENOM" id="CLU_046970_0_0_7"/>
<reference evidence="1 2" key="1">
    <citation type="journal article" date="2014" name="Nature">
        <title>An environmental bacterial taxon with a large and distinct metabolic repertoire.</title>
        <authorList>
            <person name="Wilson M.C."/>
            <person name="Mori T."/>
            <person name="Ruckert C."/>
            <person name="Uria A.R."/>
            <person name="Helf M.J."/>
            <person name="Takada K."/>
            <person name="Gernert C."/>
            <person name="Steffens U.A."/>
            <person name="Heycke N."/>
            <person name="Schmitt S."/>
            <person name="Rinke C."/>
            <person name="Helfrich E.J."/>
            <person name="Brachmann A.O."/>
            <person name="Gurgui C."/>
            <person name="Wakimoto T."/>
            <person name="Kracht M."/>
            <person name="Crusemann M."/>
            <person name="Hentschel U."/>
            <person name="Abe I."/>
            <person name="Matsunaga S."/>
            <person name="Kalinowski J."/>
            <person name="Takeyama H."/>
            <person name="Piel J."/>
        </authorList>
    </citation>
    <scope>NUCLEOTIDE SEQUENCE [LARGE SCALE GENOMIC DNA]</scope>
    <source>
        <strain evidence="2">TSY1</strain>
    </source>
</reference>
<organism evidence="1 2">
    <name type="scientific">Entotheonella factor</name>
    <dbReference type="NCBI Taxonomy" id="1429438"/>
    <lineage>
        <taxon>Bacteria</taxon>
        <taxon>Pseudomonadati</taxon>
        <taxon>Nitrospinota/Tectimicrobiota group</taxon>
        <taxon>Candidatus Tectimicrobiota</taxon>
        <taxon>Candidatus Entotheonellia</taxon>
        <taxon>Candidatus Entotheonellales</taxon>
        <taxon>Candidatus Entotheonellaceae</taxon>
        <taxon>Candidatus Entotheonella</taxon>
    </lineage>
</organism>
<proteinExistence type="predicted"/>
<evidence type="ECO:0000313" key="1">
    <source>
        <dbReference type="EMBL" id="ETW99085.1"/>
    </source>
</evidence>
<dbReference type="Proteomes" id="UP000019141">
    <property type="component" value="Unassembled WGS sequence"/>
</dbReference>
<accession>W4LMZ2</accession>
<dbReference type="AlphaFoldDB" id="W4LMZ2"/>
<dbReference type="EMBL" id="AZHW01000485">
    <property type="protein sequence ID" value="ETW99085.1"/>
    <property type="molecule type" value="Genomic_DNA"/>
</dbReference>
<gene>
    <name evidence="1" type="ORF">ETSY1_16265</name>
</gene>
<dbReference type="PATRIC" id="fig|1429438.4.peg.3211"/>
<sequence>MEFSNVHDTEWGDAVEAIEACYELGWTDGLPVVPPTVERVAAFIEAAKRDPHELLGSLPERRRDITVEKVAANAVMAGCKPEYFPVVLAATEAMLDPAFNLIAPSASQGGSAILVVVNGPVVQQLQMNCRNNIFGPGNRANATIGRAVRLILMNACAATPGLFDRTVLGHPGKYTFCIAENETETHWQPLHVERGFAPSDSAVTVFASWGPRQVRAGDTPTNVLDCAADVASTLGSSLSTSDSVGDTSVPVRQGQVAIVMAGASSFWAGWSKLDVRAYLYRRIRRSVADLKRANVITGTVGPDDHDHYIQFVPTPDDILVIAGGAPDATGYRCAIILSELPKVASAAVTKAVRLS</sequence>
<keyword evidence="2" id="KW-1185">Reference proteome</keyword>
<comment type="caution">
    <text evidence="1">The sequence shown here is derived from an EMBL/GenBank/DDBJ whole genome shotgun (WGS) entry which is preliminary data.</text>
</comment>